<dbReference type="HOGENOM" id="CLU_049301_16_2_2"/>
<name>Q6L0U6_PICTO</name>
<dbReference type="KEGG" id="pto:PTO0821"/>
<protein>
    <submittedName>
        <fullName evidence="3">Universal stress protein UspA family</fullName>
    </submittedName>
</protein>
<dbReference type="Pfam" id="PF00582">
    <property type="entry name" value="Usp"/>
    <property type="match status" value="1"/>
</dbReference>
<dbReference type="STRING" id="263820.PTO0821"/>
<dbReference type="InterPro" id="IPR006016">
    <property type="entry name" value="UspA"/>
</dbReference>
<reference evidence="3 4" key="1">
    <citation type="journal article" date="2004" name="Proc. Natl. Acad. Sci. U.S.A.">
        <title>Genome sequence of Picrophilus torridus and its implications for life around pH 0.</title>
        <authorList>
            <person name="Futterer O."/>
            <person name="Angelov A."/>
            <person name="Liesegang H."/>
            <person name="Gottschalk G."/>
            <person name="Schleper C."/>
            <person name="Schepers B."/>
            <person name="Dock C."/>
            <person name="Antranikian G."/>
            <person name="Liebl W."/>
        </authorList>
    </citation>
    <scope>NUCLEOTIDE SEQUENCE [LARGE SCALE GENOMIC DNA]</scope>
    <source>
        <strain evidence="4">ATCC 700027 / DSM 9790 / JCM 10055 / NBRC 100828</strain>
    </source>
</reference>
<dbReference type="AlphaFoldDB" id="Q6L0U6"/>
<sequence length="144" mass="15655">MKILIAYDDTNGAKEALKYGLKFKKIVDEYIIVYVIPAIVGISASFDSYVPETVYQGQDKTADEILNNARAILDNENVKYNIVKIRSEGDEVSKLIADYAAQNGADMIITGTRKLHGISKLILGSVSSGIIAHSEIPVLVVPPS</sequence>
<dbReference type="RefSeq" id="WP_011177622.1">
    <property type="nucleotide sequence ID" value="NC_005877.1"/>
</dbReference>
<dbReference type="PaxDb" id="263820-PTO0821"/>
<dbReference type="Proteomes" id="UP000000438">
    <property type="component" value="Chromosome"/>
</dbReference>
<dbReference type="PANTHER" id="PTHR46268">
    <property type="entry name" value="STRESS RESPONSE PROTEIN NHAX"/>
    <property type="match status" value="1"/>
</dbReference>
<organism evidence="3 4">
    <name type="scientific">Picrophilus torridus (strain ATCC 700027 / DSM 9790 / JCM 10055 / NBRC 100828 / KAW 2/3)</name>
    <dbReference type="NCBI Taxonomy" id="1122961"/>
    <lineage>
        <taxon>Archaea</taxon>
        <taxon>Methanobacteriati</taxon>
        <taxon>Thermoplasmatota</taxon>
        <taxon>Thermoplasmata</taxon>
        <taxon>Thermoplasmatales</taxon>
        <taxon>Picrophilaceae</taxon>
        <taxon>Picrophilus</taxon>
    </lineage>
</organism>
<dbReference type="EMBL" id="AE017261">
    <property type="protein sequence ID" value="AAT43406.1"/>
    <property type="molecule type" value="Genomic_DNA"/>
</dbReference>
<dbReference type="Gene3D" id="3.40.50.620">
    <property type="entry name" value="HUPs"/>
    <property type="match status" value="1"/>
</dbReference>
<dbReference type="OrthoDB" id="105697at2157"/>
<evidence type="ECO:0000313" key="3">
    <source>
        <dbReference type="EMBL" id="AAT43406.1"/>
    </source>
</evidence>
<dbReference type="PANTHER" id="PTHR46268:SF6">
    <property type="entry name" value="UNIVERSAL STRESS PROTEIN UP12"/>
    <property type="match status" value="1"/>
</dbReference>
<dbReference type="CDD" id="cd23659">
    <property type="entry name" value="USP_At3g01520-like"/>
    <property type="match status" value="1"/>
</dbReference>
<dbReference type="GeneID" id="2843951"/>
<evidence type="ECO:0000313" key="4">
    <source>
        <dbReference type="Proteomes" id="UP000000438"/>
    </source>
</evidence>
<evidence type="ECO:0000259" key="2">
    <source>
        <dbReference type="Pfam" id="PF00582"/>
    </source>
</evidence>
<dbReference type="SUPFAM" id="SSF52402">
    <property type="entry name" value="Adenine nucleotide alpha hydrolases-like"/>
    <property type="match status" value="1"/>
</dbReference>
<proteinExistence type="inferred from homology"/>
<evidence type="ECO:0000256" key="1">
    <source>
        <dbReference type="ARBA" id="ARBA00008791"/>
    </source>
</evidence>
<dbReference type="InterPro" id="IPR014729">
    <property type="entry name" value="Rossmann-like_a/b/a_fold"/>
</dbReference>
<feature type="domain" description="UspA" evidence="2">
    <location>
        <begin position="2"/>
        <end position="142"/>
    </location>
</feature>
<gene>
    <name evidence="3" type="ordered locus">PTO0821</name>
</gene>
<comment type="similarity">
    <text evidence="1">Belongs to the universal stress protein A family.</text>
</comment>
<dbReference type="eggNOG" id="arCOG02053">
    <property type="taxonomic scope" value="Archaea"/>
</dbReference>
<dbReference type="InParanoid" id="Q6L0U6"/>
<accession>Q6L0U6</accession>